<evidence type="ECO:0000259" key="12">
    <source>
        <dbReference type="Pfam" id="PF00117"/>
    </source>
</evidence>
<comment type="subunit">
    <text evidence="2 10">Heterodimer of HisH and HisF.</text>
</comment>
<dbReference type="InterPro" id="IPR017926">
    <property type="entry name" value="GATASE"/>
</dbReference>
<keyword evidence="7 10" id="KW-0456">Lyase</keyword>
<dbReference type="GO" id="GO:0016829">
    <property type="term" value="F:lyase activity"/>
    <property type="evidence" value="ECO:0007669"/>
    <property type="project" value="UniProtKB-KW"/>
</dbReference>
<evidence type="ECO:0000256" key="3">
    <source>
        <dbReference type="ARBA" id="ARBA00022605"/>
    </source>
</evidence>
<evidence type="ECO:0000313" key="13">
    <source>
        <dbReference type="EMBL" id="AEB09721.1"/>
    </source>
</evidence>
<feature type="domain" description="Glutamine amidotransferase" evidence="12">
    <location>
        <begin position="4"/>
        <end position="203"/>
    </location>
</feature>
<dbReference type="OrthoDB" id="9807749at2"/>
<dbReference type="Proteomes" id="UP000000483">
    <property type="component" value="Chromosome"/>
</dbReference>
<proteinExistence type="inferred from homology"/>
<evidence type="ECO:0000256" key="4">
    <source>
        <dbReference type="ARBA" id="ARBA00022801"/>
    </source>
</evidence>
<dbReference type="HOGENOM" id="CLU_071837_2_0_7"/>
<dbReference type="STRING" id="880072.Desac_1883"/>
<dbReference type="AlphaFoldDB" id="F2NJR6"/>
<evidence type="ECO:0000256" key="6">
    <source>
        <dbReference type="ARBA" id="ARBA00023102"/>
    </source>
</evidence>
<feature type="active site" evidence="10 11">
    <location>
        <position position="189"/>
    </location>
</feature>
<reference evidence="14" key="2">
    <citation type="submission" date="2011-03" db="EMBL/GenBank/DDBJ databases">
        <title>The complete genome of Desulfobacca acetoxidans DSM 11109.</title>
        <authorList>
            <consortium name="US DOE Joint Genome Institute (JGI-PGF)"/>
            <person name="Lucas S."/>
            <person name="Copeland A."/>
            <person name="Lapidus A."/>
            <person name="Bruce D."/>
            <person name="Goodwin L."/>
            <person name="Pitluck S."/>
            <person name="Peters L."/>
            <person name="Kyrpides N."/>
            <person name="Mavromatis K."/>
            <person name="Ivanova N."/>
            <person name="Ovchinnikova G."/>
            <person name="Teshima H."/>
            <person name="Detter J.C."/>
            <person name="Han C."/>
            <person name="Land M."/>
            <person name="Hauser L."/>
            <person name="Markowitz V."/>
            <person name="Cheng J.-F."/>
            <person name="Hugenholtz P."/>
            <person name="Woyke T."/>
            <person name="Wu D."/>
            <person name="Spring S."/>
            <person name="Schueler E."/>
            <person name="Brambilla E."/>
            <person name="Klenk H.-P."/>
            <person name="Eisen J.A."/>
        </authorList>
    </citation>
    <scope>NUCLEOTIDE SEQUENCE [LARGE SCALE GENOMIC DNA]</scope>
    <source>
        <strain evidence="14">ATCC 700848 / DSM 11109 / ASRB2</strain>
    </source>
</reference>
<dbReference type="InterPro" id="IPR029062">
    <property type="entry name" value="Class_I_gatase-like"/>
</dbReference>
<comment type="catalytic activity">
    <reaction evidence="9 10">
        <text>L-glutamine + H2O = L-glutamate + NH4(+)</text>
        <dbReference type="Rhea" id="RHEA:15889"/>
        <dbReference type="ChEBI" id="CHEBI:15377"/>
        <dbReference type="ChEBI" id="CHEBI:28938"/>
        <dbReference type="ChEBI" id="CHEBI:29985"/>
        <dbReference type="ChEBI" id="CHEBI:58359"/>
        <dbReference type="EC" id="3.5.1.2"/>
    </reaction>
</comment>
<evidence type="ECO:0000256" key="8">
    <source>
        <dbReference type="ARBA" id="ARBA00047838"/>
    </source>
</evidence>
<accession>F2NJR6</accession>
<dbReference type="GO" id="GO:0000105">
    <property type="term" value="P:L-histidine biosynthetic process"/>
    <property type="evidence" value="ECO:0007669"/>
    <property type="project" value="UniProtKB-UniRule"/>
</dbReference>
<dbReference type="SUPFAM" id="SSF52317">
    <property type="entry name" value="Class I glutamine amidotransferase-like"/>
    <property type="match status" value="1"/>
</dbReference>
<evidence type="ECO:0000256" key="5">
    <source>
        <dbReference type="ARBA" id="ARBA00022962"/>
    </source>
</evidence>
<evidence type="ECO:0000256" key="7">
    <source>
        <dbReference type="ARBA" id="ARBA00023239"/>
    </source>
</evidence>
<feature type="active site" description="Nucleophile" evidence="10 11">
    <location>
        <position position="80"/>
    </location>
</feature>
<dbReference type="PIRSF" id="PIRSF000495">
    <property type="entry name" value="Amidotransf_hisH"/>
    <property type="match status" value="1"/>
</dbReference>
<dbReference type="EMBL" id="CP002629">
    <property type="protein sequence ID" value="AEB09721.1"/>
    <property type="molecule type" value="Genomic_DNA"/>
</dbReference>
<dbReference type="Pfam" id="PF00117">
    <property type="entry name" value="GATase"/>
    <property type="match status" value="1"/>
</dbReference>
<keyword evidence="5 10" id="KW-0315">Glutamine amidotransferase</keyword>
<dbReference type="GO" id="GO:0004359">
    <property type="term" value="F:glutaminase activity"/>
    <property type="evidence" value="ECO:0007669"/>
    <property type="project" value="UniProtKB-EC"/>
</dbReference>
<keyword evidence="6 10" id="KW-0368">Histidine biosynthesis</keyword>
<keyword evidence="4 10" id="KW-0378">Hydrolase</keyword>
<keyword evidence="10" id="KW-0963">Cytoplasm</keyword>
<dbReference type="PROSITE" id="PS51273">
    <property type="entry name" value="GATASE_TYPE_1"/>
    <property type="match status" value="1"/>
</dbReference>
<comment type="function">
    <text evidence="10">IGPS catalyzes the conversion of PRFAR and glutamine to IGP, AICAR and glutamate. The HisH subunit catalyzes the hydrolysis of glutamine to glutamate and ammonia as part of the synthesis of IGP and AICAR. The resulting ammonia molecule is channeled to the active site of HisF.</text>
</comment>
<reference evidence="13 14" key="1">
    <citation type="journal article" date="2011" name="Stand. Genomic Sci.">
        <title>Complete genome sequence of the acetate-degrading sulfate reducer Desulfobacca acetoxidans type strain (ASRB2).</title>
        <authorList>
            <person name="Goker M."/>
            <person name="Teshima H."/>
            <person name="Lapidus A."/>
            <person name="Nolan M."/>
            <person name="Lucas S."/>
            <person name="Hammon N."/>
            <person name="Deshpande S."/>
            <person name="Cheng J.F."/>
            <person name="Tapia R."/>
            <person name="Han C."/>
            <person name="Goodwin L."/>
            <person name="Pitluck S."/>
            <person name="Huntemann M."/>
            <person name="Liolios K."/>
            <person name="Ivanova N."/>
            <person name="Pagani I."/>
            <person name="Mavromatis K."/>
            <person name="Ovchinikova G."/>
            <person name="Pati A."/>
            <person name="Chen A."/>
            <person name="Palaniappan K."/>
            <person name="Land M."/>
            <person name="Hauser L."/>
            <person name="Brambilla E.M."/>
            <person name="Rohde M."/>
            <person name="Spring S."/>
            <person name="Detter J.C."/>
            <person name="Woyke T."/>
            <person name="Bristow J."/>
            <person name="Eisen J.A."/>
            <person name="Markowitz V."/>
            <person name="Hugenholtz P."/>
            <person name="Kyrpides N.C."/>
            <person name="Klenk H.P."/>
        </authorList>
    </citation>
    <scope>NUCLEOTIDE SEQUENCE [LARGE SCALE GENOMIC DNA]</scope>
    <source>
        <strain evidence="14">ATCC 700848 / DSM 11109 / ASRB2</strain>
    </source>
</reference>
<evidence type="ECO:0000256" key="2">
    <source>
        <dbReference type="ARBA" id="ARBA00011152"/>
    </source>
</evidence>
<dbReference type="CDD" id="cd01748">
    <property type="entry name" value="GATase1_IGP_Synthase"/>
    <property type="match status" value="1"/>
</dbReference>
<dbReference type="RefSeq" id="WP_013706830.1">
    <property type="nucleotide sequence ID" value="NC_015388.1"/>
</dbReference>
<evidence type="ECO:0000256" key="11">
    <source>
        <dbReference type="PIRSR" id="PIRSR000495-1"/>
    </source>
</evidence>
<dbReference type="PANTHER" id="PTHR42701">
    <property type="entry name" value="IMIDAZOLE GLYCEROL PHOSPHATE SYNTHASE SUBUNIT HISH"/>
    <property type="match status" value="1"/>
</dbReference>
<dbReference type="NCBIfam" id="TIGR01855">
    <property type="entry name" value="IMP_synth_hisH"/>
    <property type="match status" value="1"/>
</dbReference>
<comment type="subcellular location">
    <subcellularLocation>
        <location evidence="10">Cytoplasm</location>
    </subcellularLocation>
</comment>
<dbReference type="GO" id="GO:0005737">
    <property type="term" value="C:cytoplasm"/>
    <property type="evidence" value="ECO:0007669"/>
    <property type="project" value="UniProtKB-SubCell"/>
</dbReference>
<sequence>MIAIIDYGAGNLRSVAKAFESLGYASHITTSHQDLEKSAAIVLPGVGAFGDGMANLERLGLIEVLNQQVLVHKKPYLGICLGMQFLAEESLEHGSHRGLGWIPGVVRKIVPMDAAYRIPHIGWNNISFQDGSPLFLNLEAEPVFYFVHSYHMVLQENNCHYITSTCWHGTTITASVQKENIFGVQFHPEKSQRTGMTLLSNFAKIVYGEHRDAQKTPHTSPDFARWDGGSKCKV</sequence>
<dbReference type="PANTHER" id="PTHR42701:SF1">
    <property type="entry name" value="IMIDAZOLE GLYCEROL PHOSPHATE SYNTHASE SUBUNIT HISH"/>
    <property type="match status" value="1"/>
</dbReference>
<dbReference type="KEGG" id="dao:Desac_1883"/>
<dbReference type="eggNOG" id="COG0118">
    <property type="taxonomic scope" value="Bacteria"/>
</dbReference>
<dbReference type="InterPro" id="IPR010139">
    <property type="entry name" value="Imidazole-glycPsynth_HisH"/>
</dbReference>
<dbReference type="GO" id="GO:0000107">
    <property type="term" value="F:imidazoleglycerol-phosphate synthase activity"/>
    <property type="evidence" value="ECO:0007669"/>
    <property type="project" value="UniProtKB-UniRule"/>
</dbReference>
<protein>
    <recommendedName>
        <fullName evidence="10">Imidazole glycerol phosphate synthase subunit HisH</fullName>
        <ecNumber evidence="10">4.3.2.10</ecNumber>
    </recommendedName>
    <alternativeName>
        <fullName evidence="10">IGP synthase glutaminase subunit</fullName>
        <ecNumber evidence="10">3.5.1.2</ecNumber>
    </alternativeName>
    <alternativeName>
        <fullName evidence="10">IGP synthase subunit HisH</fullName>
    </alternativeName>
    <alternativeName>
        <fullName evidence="10">ImGP synthase subunit HisH</fullName>
        <shortName evidence="10">IGPS subunit HisH</shortName>
    </alternativeName>
</protein>
<gene>
    <name evidence="10" type="primary">hisH</name>
    <name evidence="13" type="ordered locus">Desac_1883</name>
</gene>
<evidence type="ECO:0000256" key="1">
    <source>
        <dbReference type="ARBA" id="ARBA00005091"/>
    </source>
</evidence>
<dbReference type="Gene3D" id="3.40.50.880">
    <property type="match status" value="1"/>
</dbReference>
<evidence type="ECO:0000256" key="10">
    <source>
        <dbReference type="HAMAP-Rule" id="MF_00278"/>
    </source>
</evidence>
<dbReference type="EC" id="3.5.1.2" evidence="10"/>
<keyword evidence="14" id="KW-1185">Reference proteome</keyword>
<evidence type="ECO:0000313" key="14">
    <source>
        <dbReference type="Proteomes" id="UP000000483"/>
    </source>
</evidence>
<organism evidence="13 14">
    <name type="scientific">Desulfobacca acetoxidans (strain ATCC 700848 / DSM 11109 / ASRB2)</name>
    <dbReference type="NCBI Taxonomy" id="880072"/>
    <lineage>
        <taxon>Bacteria</taxon>
        <taxon>Pseudomonadati</taxon>
        <taxon>Thermodesulfobacteriota</taxon>
        <taxon>Desulfobaccia</taxon>
        <taxon>Desulfobaccales</taxon>
        <taxon>Desulfobaccaceae</taxon>
        <taxon>Desulfobacca</taxon>
    </lineage>
</organism>
<keyword evidence="3 10" id="KW-0028">Amino-acid biosynthesis</keyword>
<evidence type="ECO:0000256" key="9">
    <source>
        <dbReference type="ARBA" id="ARBA00049534"/>
    </source>
</evidence>
<comment type="pathway">
    <text evidence="1 10">Amino-acid biosynthesis; L-histidine biosynthesis; L-histidine from 5-phospho-alpha-D-ribose 1-diphosphate: step 5/9.</text>
</comment>
<feature type="active site" evidence="10 11">
    <location>
        <position position="187"/>
    </location>
</feature>
<name>F2NJR6_DESAR</name>
<dbReference type="EC" id="4.3.2.10" evidence="10"/>
<comment type="catalytic activity">
    <reaction evidence="8 10">
        <text>5-[(5-phospho-1-deoxy-D-ribulos-1-ylimino)methylamino]-1-(5-phospho-beta-D-ribosyl)imidazole-4-carboxamide + L-glutamine = D-erythro-1-(imidazol-4-yl)glycerol 3-phosphate + 5-amino-1-(5-phospho-beta-D-ribosyl)imidazole-4-carboxamide + L-glutamate + H(+)</text>
        <dbReference type="Rhea" id="RHEA:24793"/>
        <dbReference type="ChEBI" id="CHEBI:15378"/>
        <dbReference type="ChEBI" id="CHEBI:29985"/>
        <dbReference type="ChEBI" id="CHEBI:58278"/>
        <dbReference type="ChEBI" id="CHEBI:58359"/>
        <dbReference type="ChEBI" id="CHEBI:58475"/>
        <dbReference type="ChEBI" id="CHEBI:58525"/>
        <dbReference type="EC" id="4.3.2.10"/>
    </reaction>
</comment>
<dbReference type="UniPathway" id="UPA00031">
    <property type="reaction ID" value="UER00010"/>
</dbReference>
<dbReference type="HAMAP" id="MF_00278">
    <property type="entry name" value="HisH"/>
    <property type="match status" value="1"/>
</dbReference>